<proteinExistence type="predicted"/>
<dbReference type="InterPro" id="IPR000014">
    <property type="entry name" value="PAS"/>
</dbReference>
<dbReference type="SMART" id="SM00388">
    <property type="entry name" value="HisKA"/>
    <property type="match status" value="1"/>
</dbReference>
<dbReference type="Proteomes" id="UP000316614">
    <property type="component" value="Chromosome"/>
</dbReference>
<evidence type="ECO:0000256" key="1">
    <source>
        <dbReference type="ARBA" id="ARBA00000085"/>
    </source>
</evidence>
<dbReference type="SUPFAM" id="SSF55785">
    <property type="entry name" value="PYP-like sensor domain (PAS domain)"/>
    <property type="match status" value="2"/>
</dbReference>
<dbReference type="InterPro" id="IPR005467">
    <property type="entry name" value="His_kinase_dom"/>
</dbReference>
<keyword evidence="7" id="KW-0472">Membrane</keyword>
<evidence type="ECO:0000256" key="7">
    <source>
        <dbReference type="SAM" id="Phobius"/>
    </source>
</evidence>
<dbReference type="EMBL" id="CP041253">
    <property type="protein sequence ID" value="QDH80352.1"/>
    <property type="molecule type" value="Genomic_DNA"/>
</dbReference>
<dbReference type="InterPro" id="IPR003661">
    <property type="entry name" value="HisK_dim/P_dom"/>
</dbReference>
<dbReference type="PANTHER" id="PTHR43304">
    <property type="entry name" value="PHYTOCHROME-LIKE PROTEIN CPH1"/>
    <property type="match status" value="1"/>
</dbReference>
<feature type="coiled-coil region" evidence="6">
    <location>
        <begin position="333"/>
        <end position="367"/>
    </location>
</feature>
<dbReference type="Pfam" id="PF02518">
    <property type="entry name" value="HATPase_c"/>
    <property type="match status" value="1"/>
</dbReference>
<evidence type="ECO:0000259" key="9">
    <source>
        <dbReference type="PROSITE" id="PS50113"/>
    </source>
</evidence>
<dbReference type="Gene3D" id="3.30.450.20">
    <property type="entry name" value="PAS domain"/>
    <property type="match status" value="2"/>
</dbReference>
<protein>
    <recommendedName>
        <fullName evidence="2">histidine kinase</fullName>
        <ecNumber evidence="2">2.7.13.3</ecNumber>
    </recommendedName>
</protein>
<keyword evidence="6" id="KW-0175">Coiled coil</keyword>
<dbReference type="PROSITE" id="PS50113">
    <property type="entry name" value="PAC"/>
    <property type="match status" value="1"/>
</dbReference>
<keyword evidence="11" id="KW-1185">Reference proteome</keyword>
<reference evidence="10 11" key="1">
    <citation type="submission" date="2019-06" db="EMBL/GenBank/DDBJ databases">
        <title>Echinicola alkalisoli sp. nov. isolated from saline soil.</title>
        <authorList>
            <person name="Sun J.-Q."/>
            <person name="Xu L."/>
        </authorList>
    </citation>
    <scope>NUCLEOTIDE SEQUENCE [LARGE SCALE GENOMIC DNA]</scope>
    <source>
        <strain evidence="10 11">LN3S3</strain>
    </source>
</reference>
<gene>
    <name evidence="10" type="ORF">FKX85_15425</name>
</gene>
<feature type="transmembrane region" description="Helical" evidence="7">
    <location>
        <begin position="12"/>
        <end position="32"/>
    </location>
</feature>
<dbReference type="InterPro" id="IPR035965">
    <property type="entry name" value="PAS-like_dom_sf"/>
</dbReference>
<dbReference type="EC" id="2.7.13.3" evidence="2"/>
<dbReference type="SMART" id="SM00387">
    <property type="entry name" value="HATPase_c"/>
    <property type="match status" value="1"/>
</dbReference>
<dbReference type="InterPro" id="IPR007891">
    <property type="entry name" value="CHASE3"/>
</dbReference>
<dbReference type="KEGG" id="echi:FKX85_15425"/>
<dbReference type="Gene3D" id="3.30.565.10">
    <property type="entry name" value="Histidine kinase-like ATPase, C-terminal domain"/>
    <property type="match status" value="1"/>
</dbReference>
<name>A0A514CKL9_9BACT</name>
<evidence type="ECO:0000256" key="4">
    <source>
        <dbReference type="ARBA" id="ARBA00022679"/>
    </source>
</evidence>
<evidence type="ECO:0000256" key="2">
    <source>
        <dbReference type="ARBA" id="ARBA00012438"/>
    </source>
</evidence>
<keyword evidence="4" id="KW-0808">Transferase</keyword>
<keyword evidence="7" id="KW-0812">Transmembrane</keyword>
<dbReference type="InterPro" id="IPR013655">
    <property type="entry name" value="PAS_fold_3"/>
</dbReference>
<feature type="transmembrane region" description="Helical" evidence="7">
    <location>
        <begin position="183"/>
        <end position="204"/>
    </location>
</feature>
<evidence type="ECO:0000313" key="10">
    <source>
        <dbReference type="EMBL" id="QDH80352.1"/>
    </source>
</evidence>
<keyword evidence="3" id="KW-0597">Phosphoprotein</keyword>
<evidence type="ECO:0000313" key="11">
    <source>
        <dbReference type="Proteomes" id="UP000316614"/>
    </source>
</evidence>
<evidence type="ECO:0000256" key="6">
    <source>
        <dbReference type="SAM" id="Coils"/>
    </source>
</evidence>
<dbReference type="Gene3D" id="1.10.287.130">
    <property type="match status" value="1"/>
</dbReference>
<dbReference type="InterPro" id="IPR036097">
    <property type="entry name" value="HisK_dim/P_sf"/>
</dbReference>
<feature type="domain" description="PAC" evidence="9">
    <location>
        <begin position="298"/>
        <end position="349"/>
    </location>
</feature>
<dbReference type="InterPro" id="IPR052162">
    <property type="entry name" value="Sensor_kinase/Photoreceptor"/>
</dbReference>
<dbReference type="SUPFAM" id="SSF47384">
    <property type="entry name" value="Homodimeric domain of signal transducing histidine kinase"/>
    <property type="match status" value="1"/>
</dbReference>
<keyword evidence="7" id="KW-1133">Transmembrane helix</keyword>
<dbReference type="InterPro" id="IPR000700">
    <property type="entry name" value="PAS-assoc_C"/>
</dbReference>
<dbReference type="Pfam" id="PF00512">
    <property type="entry name" value="HisKA"/>
    <property type="match status" value="1"/>
</dbReference>
<dbReference type="OrthoDB" id="9766459at2"/>
<evidence type="ECO:0000259" key="8">
    <source>
        <dbReference type="PROSITE" id="PS50109"/>
    </source>
</evidence>
<dbReference type="AlphaFoldDB" id="A0A514CKL9"/>
<dbReference type="PRINTS" id="PR00344">
    <property type="entry name" value="BCTRLSENSOR"/>
</dbReference>
<evidence type="ECO:0000256" key="5">
    <source>
        <dbReference type="ARBA" id="ARBA00022777"/>
    </source>
</evidence>
<dbReference type="Pfam" id="PF08447">
    <property type="entry name" value="PAS_3"/>
    <property type="match status" value="1"/>
</dbReference>
<feature type="domain" description="Histidine kinase" evidence="8">
    <location>
        <begin position="500"/>
        <end position="726"/>
    </location>
</feature>
<dbReference type="InterPro" id="IPR003594">
    <property type="entry name" value="HATPase_dom"/>
</dbReference>
<dbReference type="CDD" id="cd00130">
    <property type="entry name" value="PAS"/>
    <property type="match status" value="1"/>
</dbReference>
<dbReference type="PROSITE" id="PS50109">
    <property type="entry name" value="HIS_KIN"/>
    <property type="match status" value="1"/>
</dbReference>
<dbReference type="Pfam" id="PF05227">
    <property type="entry name" value="CHASE3"/>
    <property type="match status" value="1"/>
</dbReference>
<dbReference type="RefSeq" id="WP_141615586.1">
    <property type="nucleotide sequence ID" value="NZ_CP041253.1"/>
</dbReference>
<dbReference type="PANTHER" id="PTHR43304:SF1">
    <property type="entry name" value="PAC DOMAIN-CONTAINING PROTEIN"/>
    <property type="match status" value="1"/>
</dbReference>
<sequence length="727" mass="82874">MLRYLGRSEIILNFIFLSTVILLVVIAGSSFIQHQLMIKSQNKIIQSHHFNYALQNLIVEVSDMESAERAYVASGDKMFLSNYGALKDSVYRAIESIRELAIAGNAPSQTVDSLQYIVQGKLDHLETVISMYENGQSFGQLQDEFVRGDSLMRNIKTATSMMGYVTFKVFQERKHYLQQKNKVSPYFTAITFLFSLLLFTTAYFKIGNDLRKQKKSLNQLEINHEIFEKAEAMAETGHWKFDPDDGEIILSNNQYRLLGYEPDKIEPTFLLFVQHVDKKDRKLVLDAIRKVGNGQSAKSIDVRVITASGKEKCLQMVIKMHENELGKKTVIGVNRDLTKIIESKEELQELNKKLTIQNNAYNNAETIGRMGSISMNCKTGQLSASDNMFGMLGLSNERDLSDIAKFKSYIHPEDLVDLEEYYNCDTLSVERQWVSFRLMKQSGEYIHVSSLKKIVQESWGKILTTVVRDITTERDAELKLKVQNAELKKINEQLSSFNHIASHDLQEPLRKIQTFISRINDDIDQVPADMVSYFLKIQKSAERMQQLILDLLDFSRVSRIEEEFRTVDLNELVSKSINEMAIAIEEKNGTVHCAKLPTIKVIPFQLIQLFNNLISNSIKYADPERPPEIIISAGPVTEIDQLQSEPSERKQLVKITFEDNGIGFEQEYAMTIFDLFQRLHPRTSFSGTGIGLAICKKIVQIHHGEIFATGEPGKGARFTILLPQNLS</sequence>
<organism evidence="10 11">
    <name type="scientific">Echinicola soli</name>
    <dbReference type="NCBI Taxonomy" id="2591634"/>
    <lineage>
        <taxon>Bacteria</taxon>
        <taxon>Pseudomonadati</taxon>
        <taxon>Bacteroidota</taxon>
        <taxon>Cytophagia</taxon>
        <taxon>Cytophagales</taxon>
        <taxon>Cyclobacteriaceae</taxon>
        <taxon>Echinicola</taxon>
    </lineage>
</organism>
<dbReference type="GO" id="GO:0000155">
    <property type="term" value="F:phosphorelay sensor kinase activity"/>
    <property type="evidence" value="ECO:0007669"/>
    <property type="project" value="InterPro"/>
</dbReference>
<dbReference type="CDD" id="cd00082">
    <property type="entry name" value="HisKA"/>
    <property type="match status" value="1"/>
</dbReference>
<dbReference type="SUPFAM" id="SSF55874">
    <property type="entry name" value="ATPase domain of HSP90 chaperone/DNA topoisomerase II/histidine kinase"/>
    <property type="match status" value="1"/>
</dbReference>
<keyword evidence="5" id="KW-0418">Kinase</keyword>
<dbReference type="InterPro" id="IPR036890">
    <property type="entry name" value="HATPase_C_sf"/>
</dbReference>
<dbReference type="InterPro" id="IPR004358">
    <property type="entry name" value="Sig_transdc_His_kin-like_C"/>
</dbReference>
<comment type="catalytic activity">
    <reaction evidence="1">
        <text>ATP + protein L-histidine = ADP + protein N-phospho-L-histidine.</text>
        <dbReference type="EC" id="2.7.13.3"/>
    </reaction>
</comment>
<evidence type="ECO:0000256" key="3">
    <source>
        <dbReference type="ARBA" id="ARBA00022553"/>
    </source>
</evidence>
<accession>A0A514CKL9</accession>